<evidence type="ECO:0000259" key="6">
    <source>
        <dbReference type="Pfam" id="PF00082"/>
    </source>
</evidence>
<organism evidence="7 8">
    <name type="scientific">Echria macrotheca</name>
    <dbReference type="NCBI Taxonomy" id="438768"/>
    <lineage>
        <taxon>Eukaryota</taxon>
        <taxon>Fungi</taxon>
        <taxon>Dikarya</taxon>
        <taxon>Ascomycota</taxon>
        <taxon>Pezizomycotina</taxon>
        <taxon>Sordariomycetes</taxon>
        <taxon>Sordariomycetidae</taxon>
        <taxon>Sordariales</taxon>
        <taxon>Schizotheciaceae</taxon>
        <taxon>Echria</taxon>
    </lineage>
</organism>
<dbReference type="PANTHER" id="PTHR43806:SF11">
    <property type="entry name" value="CEREVISIN-RELATED"/>
    <property type="match status" value="1"/>
</dbReference>
<dbReference type="Proteomes" id="UP001239445">
    <property type="component" value="Unassembled WGS sequence"/>
</dbReference>
<evidence type="ECO:0000256" key="3">
    <source>
        <dbReference type="ARBA" id="ARBA00022801"/>
    </source>
</evidence>
<dbReference type="InterPro" id="IPR023827">
    <property type="entry name" value="Peptidase_S8_Asp-AS"/>
</dbReference>
<reference evidence="7" key="1">
    <citation type="submission" date="2023-06" db="EMBL/GenBank/DDBJ databases">
        <title>Genome-scale phylogeny and comparative genomics of the fungal order Sordariales.</title>
        <authorList>
            <consortium name="Lawrence Berkeley National Laboratory"/>
            <person name="Hensen N."/>
            <person name="Bonometti L."/>
            <person name="Westerberg I."/>
            <person name="Brannstrom I.O."/>
            <person name="Guillou S."/>
            <person name="Cros-Aarteil S."/>
            <person name="Calhoun S."/>
            <person name="Haridas S."/>
            <person name="Kuo A."/>
            <person name="Mondo S."/>
            <person name="Pangilinan J."/>
            <person name="Riley R."/>
            <person name="Labutti K."/>
            <person name="Andreopoulos B."/>
            <person name="Lipzen A."/>
            <person name="Chen C."/>
            <person name="Yanf M."/>
            <person name="Daum C."/>
            <person name="Ng V."/>
            <person name="Clum A."/>
            <person name="Steindorff A."/>
            <person name="Ohm R."/>
            <person name="Martin F."/>
            <person name="Silar P."/>
            <person name="Natvig D."/>
            <person name="Lalanne C."/>
            <person name="Gautier V."/>
            <person name="Ament-Velasquez S.L."/>
            <person name="Kruys A."/>
            <person name="Hutchinson M.I."/>
            <person name="Powell A.J."/>
            <person name="Barry K."/>
            <person name="Miller A.N."/>
            <person name="Grigoriev I.V."/>
            <person name="Debuchy R."/>
            <person name="Gladieux P."/>
            <person name="Thoren M.H."/>
            <person name="Johannesson H."/>
        </authorList>
    </citation>
    <scope>NUCLEOTIDE SEQUENCE</scope>
    <source>
        <strain evidence="7">PSN4</strain>
    </source>
</reference>
<dbReference type="InterPro" id="IPR050131">
    <property type="entry name" value="Peptidase_S8_subtilisin-like"/>
</dbReference>
<dbReference type="PROSITE" id="PS00136">
    <property type="entry name" value="SUBTILASE_ASP"/>
    <property type="match status" value="1"/>
</dbReference>
<evidence type="ECO:0000313" key="8">
    <source>
        <dbReference type="Proteomes" id="UP001239445"/>
    </source>
</evidence>
<dbReference type="InterPro" id="IPR036852">
    <property type="entry name" value="Peptidase_S8/S53_dom_sf"/>
</dbReference>
<dbReference type="GO" id="GO:0004252">
    <property type="term" value="F:serine-type endopeptidase activity"/>
    <property type="evidence" value="ECO:0007669"/>
    <property type="project" value="UniProtKB-UniRule"/>
</dbReference>
<evidence type="ECO:0000256" key="4">
    <source>
        <dbReference type="ARBA" id="ARBA00022825"/>
    </source>
</evidence>
<dbReference type="PROSITE" id="PS51892">
    <property type="entry name" value="SUBTILASE"/>
    <property type="match status" value="1"/>
</dbReference>
<evidence type="ECO:0000313" key="7">
    <source>
        <dbReference type="EMBL" id="KAK1751118.1"/>
    </source>
</evidence>
<protein>
    <recommendedName>
        <fullName evidence="6">Peptidase S8/S53 domain-containing protein</fullName>
    </recommendedName>
</protein>
<keyword evidence="3 5" id="KW-0378">Hydrolase</keyword>
<sequence>MGGQQPPDQPPIVIIQDALSSRDNYDRRSARTRLADDSDRRLEVLRAHEALIKRAEDKVETPLAELVTDPSFLDRTGNREQNILHRIASRGYYSDAKSERLASLMGWVALRYPGLLNQREASGHTPAFVAVEDWIAVEYLSYLVRLFSAVDDLFGIGASSSLEAVLDAGCPDGDSDACRSSWSSRIMINTNLASTGPGTDMVDSLLVELLRDMVRDEGCPHAAWKLNGRGRNSGTRRLKDLCGFRDCLREGIRGFESNRDAKNSRTSCCLHQLLKLRNLKWEEDETVALLRRVIDIGGHETLGSVDEDGTLPIFKAVYPEPLSWRVVEMLSEANPDAAFNPGPRANRQSAFAYLRDLPRDRAAPGRDEMLHRLKRLYITKHIEKLDSDEVRKALFADVDNFPRMHFDVHAERKLPIDEGYMQFLKENLKVKFDSFLTLVSLPAWSGDPPAQSDPNLSEAAAGAGEPWGPYRKAVFDRLFEGGVRDIQKVEVDDHTEHPHSDAAIIACLKPFKFPAKELDWKKVDLSSRVIREAAPGVTHLTLQCSGREEVLLGWSCKDGLAGLENLEEIHINIDTSVEGSAAEHQYFNDFQRRLCDERSRLGMKPVRKIVPWFSANQSQVSAVSTPTSLFIRPGTNKNIGAYHLTRFLSGSHPWIEHMTRFAGWVRSCTPSAVGKRGKPVKVAIIDDGIQLGHHNFNIASGYSFWKDEVGHEHKDFWIDSGEHGTLMAEYITKLCPMASLYIGRLYNLSTTEGVPSFTADSAMEAIEWAIMQKVDIISMSWSIKKTTINTEDLNRLEKALEKADQNHIILLASLSDDRPHPDNAAYPACCLGRSLLRIGAATKEGDEIAGITRGDADFLFPGADVPYVFRDRHNLVGGSSIATAVAAGFAALLIHCVRLVGFLEPMSSDNSHVSNDTDDGGHGGRIELQKLRDMFTHFGKPGTDRKFPNGVFNELKVPERDPIDAMPGTEAATEDEVKEIMKRVYYSSI</sequence>
<gene>
    <name evidence="7" type="ORF">QBC47DRAFT_364659</name>
</gene>
<evidence type="ECO:0000256" key="1">
    <source>
        <dbReference type="ARBA" id="ARBA00011073"/>
    </source>
</evidence>
<feature type="active site" description="Charge relay system" evidence="5">
    <location>
        <position position="723"/>
    </location>
</feature>
<comment type="similarity">
    <text evidence="1 5">Belongs to the peptidase S8 family.</text>
</comment>
<dbReference type="InterPro" id="IPR015500">
    <property type="entry name" value="Peptidase_S8_subtilisin-rel"/>
</dbReference>
<dbReference type="Gene3D" id="3.40.50.200">
    <property type="entry name" value="Peptidase S8/S53 domain"/>
    <property type="match status" value="1"/>
</dbReference>
<dbReference type="SUPFAM" id="SSF52743">
    <property type="entry name" value="Subtilisin-like"/>
    <property type="match status" value="1"/>
</dbReference>
<keyword evidence="2 5" id="KW-0645">Protease</keyword>
<name>A0AAJ0B3P9_9PEZI</name>
<comment type="caution">
    <text evidence="7">The sequence shown here is derived from an EMBL/GenBank/DDBJ whole genome shotgun (WGS) entry which is preliminary data.</text>
</comment>
<keyword evidence="8" id="KW-1185">Reference proteome</keyword>
<dbReference type="AlphaFoldDB" id="A0AAJ0B3P9"/>
<proteinExistence type="inferred from homology"/>
<dbReference type="InterPro" id="IPR000209">
    <property type="entry name" value="Peptidase_S8/S53_dom"/>
</dbReference>
<dbReference type="EMBL" id="MU839843">
    <property type="protein sequence ID" value="KAK1751118.1"/>
    <property type="molecule type" value="Genomic_DNA"/>
</dbReference>
<accession>A0AAJ0B3P9</accession>
<feature type="domain" description="Peptidase S8/S53" evidence="6">
    <location>
        <begin position="677"/>
        <end position="894"/>
    </location>
</feature>
<dbReference type="GO" id="GO:0006508">
    <property type="term" value="P:proteolysis"/>
    <property type="evidence" value="ECO:0007669"/>
    <property type="project" value="UniProtKB-KW"/>
</dbReference>
<evidence type="ECO:0000256" key="5">
    <source>
        <dbReference type="PROSITE-ProRule" id="PRU01240"/>
    </source>
</evidence>
<keyword evidence="4 5" id="KW-0720">Serine protease</keyword>
<evidence type="ECO:0000256" key="2">
    <source>
        <dbReference type="ARBA" id="ARBA00022670"/>
    </source>
</evidence>
<dbReference type="Pfam" id="PF00082">
    <property type="entry name" value="Peptidase_S8"/>
    <property type="match status" value="1"/>
</dbReference>
<dbReference type="PRINTS" id="PR00723">
    <property type="entry name" value="SUBTILISIN"/>
</dbReference>
<feature type="active site" description="Charge relay system" evidence="5">
    <location>
        <position position="880"/>
    </location>
</feature>
<dbReference type="PANTHER" id="PTHR43806">
    <property type="entry name" value="PEPTIDASE S8"/>
    <property type="match status" value="1"/>
</dbReference>
<feature type="active site" description="Charge relay system" evidence="5">
    <location>
        <position position="686"/>
    </location>
</feature>